<dbReference type="Gene3D" id="1.10.1760.20">
    <property type="match status" value="1"/>
</dbReference>
<keyword evidence="2 3" id="KW-0472">Membrane</keyword>
<keyword evidence="3" id="KW-0812">Transmembrane</keyword>
<dbReference type="PANTHER" id="PTHR34295">
    <property type="entry name" value="BIOTIN TRANSPORTER BIOY"/>
    <property type="match status" value="1"/>
</dbReference>
<dbReference type="PIRSF" id="PIRSF016661">
    <property type="entry name" value="BioY"/>
    <property type="match status" value="1"/>
</dbReference>
<evidence type="ECO:0000313" key="5">
    <source>
        <dbReference type="EMBL" id="EGL42390.1"/>
    </source>
</evidence>
<dbReference type="EMBL" id="AFIJ01000004">
    <property type="protein sequence ID" value="EGL42390.1"/>
    <property type="molecule type" value="Genomic_DNA"/>
</dbReference>
<dbReference type="Pfam" id="PF02632">
    <property type="entry name" value="BioY"/>
    <property type="match status" value="1"/>
</dbReference>
<comment type="caution">
    <text evidence="4">The sequence shown here is derived from an EMBL/GenBank/DDBJ whole genome shotgun (WGS) entry which is preliminary data.</text>
</comment>
<comment type="similarity">
    <text evidence="1 2">Belongs to the BioY family.</text>
</comment>
<dbReference type="Proteomes" id="UP000004018">
    <property type="component" value="Unassembled WGS sequence"/>
</dbReference>
<dbReference type="Proteomes" id="UP000003242">
    <property type="component" value="Unassembled WGS sequence"/>
</dbReference>
<evidence type="ECO:0000256" key="2">
    <source>
        <dbReference type="PIRNR" id="PIRNR016661"/>
    </source>
</evidence>
<feature type="transmembrane region" description="Helical" evidence="3">
    <location>
        <begin position="60"/>
        <end position="82"/>
    </location>
</feature>
<organism evidence="4 6">
    <name type="scientific">Megasphaera lornae</name>
    <dbReference type="NCBI Taxonomy" id="1000568"/>
    <lineage>
        <taxon>Bacteria</taxon>
        <taxon>Bacillati</taxon>
        <taxon>Bacillota</taxon>
        <taxon>Negativicutes</taxon>
        <taxon>Veillonellales</taxon>
        <taxon>Veillonellaceae</taxon>
        <taxon>Megasphaera</taxon>
    </lineage>
</organism>
<keyword evidence="3" id="KW-1133">Transmembrane helix</keyword>
<dbReference type="GO" id="GO:0015225">
    <property type="term" value="F:biotin transmembrane transporter activity"/>
    <property type="evidence" value="ECO:0007669"/>
    <property type="project" value="UniProtKB-UniRule"/>
</dbReference>
<evidence type="ECO:0000313" key="7">
    <source>
        <dbReference type="Proteomes" id="UP000004018"/>
    </source>
</evidence>
<gene>
    <name evidence="4" type="ORF">HMPREF0889_0013</name>
    <name evidence="5" type="ORF">HMPREF1039_0779</name>
</gene>
<dbReference type="GO" id="GO:0005886">
    <property type="term" value="C:plasma membrane"/>
    <property type="evidence" value="ECO:0007669"/>
    <property type="project" value="UniProtKB-SubCell"/>
</dbReference>
<accession>D3LT27</accession>
<reference evidence="5 7" key="3">
    <citation type="submission" date="2011-04" db="EMBL/GenBank/DDBJ databases">
        <authorList>
            <person name="Harkins D.M."/>
            <person name="Madupu R."/>
            <person name="Durkin A.S."/>
            <person name="Torralba M."/>
            <person name="Methe B."/>
            <person name="Sutton G.G."/>
            <person name="Nelson K.E."/>
        </authorList>
    </citation>
    <scope>NUCLEOTIDE SEQUENCE [LARGE SCALE GENOMIC DNA]</scope>
    <source>
        <strain evidence="5 7">UPII 199-6</strain>
    </source>
</reference>
<feature type="transmembrane region" description="Helical" evidence="3">
    <location>
        <begin position="88"/>
        <end position="105"/>
    </location>
</feature>
<dbReference type="STRING" id="699218.HMPREF0889_0013"/>
<sequence length="179" mass="18994">MQDSVRTRSLTGMALLVALNCISAYIIIPLPFTESPLALQTLVVNLVGFLLPTKKAGTVMAVYILLGLIGIPVFTGGTAGFGKMFGPTGGYIWGFLVAAVLISYFKGKQYHFKRYGAVSIGIGIPVIYIMGAVQLQAVTHMPWIHVVAIGVLPFIPLDIVKCLAAAGIAGAVKRRMTVS</sequence>
<feature type="transmembrane region" description="Helical" evidence="3">
    <location>
        <begin position="12"/>
        <end position="31"/>
    </location>
</feature>
<keyword evidence="2" id="KW-1003">Cell membrane</keyword>
<feature type="transmembrane region" description="Helical" evidence="3">
    <location>
        <begin position="117"/>
        <end position="137"/>
    </location>
</feature>
<proteinExistence type="inferred from homology"/>
<dbReference type="InterPro" id="IPR003784">
    <property type="entry name" value="BioY"/>
</dbReference>
<feature type="transmembrane region" description="Helical" evidence="3">
    <location>
        <begin position="37"/>
        <end position="53"/>
    </location>
</feature>
<dbReference type="eggNOG" id="COG1268">
    <property type="taxonomic scope" value="Bacteria"/>
</dbReference>
<dbReference type="PANTHER" id="PTHR34295:SF1">
    <property type="entry name" value="BIOTIN TRANSPORTER BIOY"/>
    <property type="match status" value="1"/>
</dbReference>
<keyword evidence="7" id="KW-1185">Reference proteome</keyword>
<comment type="subcellular location">
    <subcellularLocation>
        <location evidence="2">Cell membrane</location>
        <topology evidence="2">Multi-pass membrane protein</topology>
    </subcellularLocation>
</comment>
<name>D3LT27_9FIRM</name>
<dbReference type="EMBL" id="ADGP01000008">
    <property type="protein sequence ID" value="EFD94597.1"/>
    <property type="molecule type" value="Genomic_DNA"/>
</dbReference>
<dbReference type="RefSeq" id="WP_007390397.1">
    <property type="nucleotide sequence ID" value="NZ_ADGP01000008.1"/>
</dbReference>
<keyword evidence="2" id="KW-0813">Transport</keyword>
<protein>
    <recommendedName>
        <fullName evidence="2">Biotin transporter</fullName>
    </recommendedName>
</protein>
<reference evidence="4" key="2">
    <citation type="submission" date="2009-12" db="EMBL/GenBank/DDBJ databases">
        <authorList>
            <person name="Madupu R."/>
            <person name="Durkin A.S."/>
            <person name="Torralba M."/>
            <person name="Methe B."/>
            <person name="Sutton G.G."/>
            <person name="Strausberg R.L."/>
            <person name="Nelson K.E."/>
        </authorList>
    </citation>
    <scope>NUCLEOTIDE SEQUENCE</scope>
    <source>
        <strain evidence="4">28L</strain>
    </source>
</reference>
<evidence type="ECO:0000313" key="6">
    <source>
        <dbReference type="Proteomes" id="UP000003242"/>
    </source>
</evidence>
<evidence type="ECO:0000256" key="3">
    <source>
        <dbReference type="SAM" id="Phobius"/>
    </source>
</evidence>
<dbReference type="OrthoDB" id="9803495at2"/>
<dbReference type="AlphaFoldDB" id="D3LT27"/>
<feature type="transmembrane region" description="Helical" evidence="3">
    <location>
        <begin position="143"/>
        <end position="172"/>
    </location>
</feature>
<reference evidence="6" key="1">
    <citation type="submission" date="2009-12" db="EMBL/GenBank/DDBJ databases">
        <title>Sequence of Clostridiales genomosp. BVAB3 str. UPII9-5.</title>
        <authorList>
            <person name="Madupu R."/>
            <person name="Durkin A.S."/>
            <person name="Torralba M."/>
            <person name="Methe B."/>
            <person name="Sutton G.G."/>
            <person name="Strausberg R.L."/>
            <person name="Nelson K.E."/>
        </authorList>
    </citation>
    <scope>NUCLEOTIDE SEQUENCE [LARGE SCALE GENOMIC DNA]</scope>
    <source>
        <strain evidence="6">28L</strain>
    </source>
</reference>
<evidence type="ECO:0000313" key="4">
    <source>
        <dbReference type="EMBL" id="EFD94597.1"/>
    </source>
</evidence>
<evidence type="ECO:0000256" key="1">
    <source>
        <dbReference type="ARBA" id="ARBA00010692"/>
    </source>
</evidence>